<feature type="non-terminal residue" evidence="1">
    <location>
        <position position="1"/>
    </location>
</feature>
<protein>
    <recommendedName>
        <fullName evidence="3">HET-domain-containing protein</fullName>
    </recommendedName>
</protein>
<feature type="non-terminal residue" evidence="1">
    <location>
        <position position="184"/>
    </location>
</feature>
<keyword evidence="2" id="KW-1185">Reference proteome</keyword>
<evidence type="ECO:0000313" key="1">
    <source>
        <dbReference type="EMBL" id="KAK0751951.1"/>
    </source>
</evidence>
<reference evidence="1" key="1">
    <citation type="submission" date="2023-06" db="EMBL/GenBank/DDBJ databases">
        <title>Genome-scale phylogeny and comparative genomics of the fungal order Sordariales.</title>
        <authorList>
            <consortium name="Lawrence Berkeley National Laboratory"/>
            <person name="Hensen N."/>
            <person name="Bonometti L."/>
            <person name="Westerberg I."/>
            <person name="Brannstrom I.O."/>
            <person name="Guillou S."/>
            <person name="Cros-Aarteil S."/>
            <person name="Calhoun S."/>
            <person name="Haridas S."/>
            <person name="Kuo A."/>
            <person name="Mondo S."/>
            <person name="Pangilinan J."/>
            <person name="Riley R."/>
            <person name="LaButti K."/>
            <person name="Andreopoulos B."/>
            <person name="Lipzen A."/>
            <person name="Chen C."/>
            <person name="Yanf M."/>
            <person name="Daum C."/>
            <person name="Ng V."/>
            <person name="Clum A."/>
            <person name="Steindorff A."/>
            <person name="Ohm R."/>
            <person name="Martin F."/>
            <person name="Silar P."/>
            <person name="Natvig D."/>
            <person name="Lalanne C."/>
            <person name="Gautier V."/>
            <person name="Ament-velasquez S.L."/>
            <person name="Kruys A."/>
            <person name="Hutchinson M.I."/>
            <person name="Powell A.J."/>
            <person name="Barry K."/>
            <person name="Miller A.N."/>
            <person name="Grigoriev I.V."/>
            <person name="Debuchy R."/>
            <person name="Gladieux P."/>
            <person name="Thoren M.H."/>
            <person name="Johannesson H."/>
        </authorList>
    </citation>
    <scope>NUCLEOTIDE SEQUENCE</scope>
    <source>
        <strain evidence="1">SMH3187-1</strain>
    </source>
</reference>
<dbReference type="PANTHER" id="PTHR10622:SF12">
    <property type="entry name" value="HET DOMAIN-CONTAINING PROTEIN"/>
    <property type="match status" value="1"/>
</dbReference>
<proteinExistence type="predicted"/>
<dbReference type="Proteomes" id="UP001172155">
    <property type="component" value="Unassembled WGS sequence"/>
</dbReference>
<evidence type="ECO:0000313" key="2">
    <source>
        <dbReference type="Proteomes" id="UP001172155"/>
    </source>
</evidence>
<accession>A0AA40KAQ2</accession>
<dbReference type="PANTHER" id="PTHR10622">
    <property type="entry name" value="HET DOMAIN-CONTAINING PROTEIN"/>
    <property type="match status" value="1"/>
</dbReference>
<dbReference type="EMBL" id="JAUKUD010000002">
    <property type="protein sequence ID" value="KAK0751951.1"/>
    <property type="molecule type" value="Genomic_DNA"/>
</dbReference>
<gene>
    <name evidence="1" type="ORF">B0T18DRAFT_302401</name>
</gene>
<evidence type="ECO:0008006" key="3">
    <source>
        <dbReference type="Google" id="ProtNLM"/>
    </source>
</evidence>
<dbReference type="AlphaFoldDB" id="A0AA40KAQ2"/>
<comment type="caution">
    <text evidence="1">The sequence shown here is derived from an EMBL/GenBank/DDBJ whole genome shotgun (WGS) entry which is preliminary data.</text>
</comment>
<organism evidence="1 2">
    <name type="scientific">Schizothecium vesticola</name>
    <dbReference type="NCBI Taxonomy" id="314040"/>
    <lineage>
        <taxon>Eukaryota</taxon>
        <taxon>Fungi</taxon>
        <taxon>Dikarya</taxon>
        <taxon>Ascomycota</taxon>
        <taxon>Pezizomycotina</taxon>
        <taxon>Sordariomycetes</taxon>
        <taxon>Sordariomycetidae</taxon>
        <taxon>Sordariales</taxon>
        <taxon>Schizotheciaceae</taxon>
        <taxon>Schizothecium</taxon>
    </lineage>
</organism>
<name>A0AA40KAQ2_9PEZI</name>
<sequence>DTCCIDKSSSAELSEAINSMFSWYAYAHESYAYLSDFTIGDEASLPFDRSRWFSRGWTLQELIAPGSIIFFDSRWKRVGTRADLTLQLAARTKIPVAILNKQATGARYNNDLIELRVDLNRFSVSARMLWAEGRKTTRVEDRAYSLMGIFDVKMTLLYGEGPKAFRRLQEVILTQTNDQSILAF</sequence>